<dbReference type="Proteomes" id="UP000199501">
    <property type="component" value="Unassembled WGS sequence"/>
</dbReference>
<dbReference type="AlphaFoldDB" id="A0A1G6JPF1"/>
<dbReference type="NCBIfam" id="NF033525">
    <property type="entry name" value="lasso_albusnod"/>
    <property type="match status" value="1"/>
</dbReference>
<organism evidence="1 2">
    <name type="scientific">Actinokineospora iranica</name>
    <dbReference type="NCBI Taxonomy" id="1271860"/>
    <lineage>
        <taxon>Bacteria</taxon>
        <taxon>Bacillati</taxon>
        <taxon>Actinomycetota</taxon>
        <taxon>Actinomycetes</taxon>
        <taxon>Pseudonocardiales</taxon>
        <taxon>Pseudonocardiaceae</taxon>
        <taxon>Actinokineospora</taxon>
    </lineage>
</organism>
<sequence length="41" mass="4368">MPDMESAEMVGSGQLVDLGDMAALTLGSGRSTQEAKRHIYN</sequence>
<accession>A0A1G6JPF1</accession>
<protein>
    <submittedName>
        <fullName evidence="1">Uncharacterized protein</fullName>
    </submittedName>
</protein>
<reference evidence="2" key="1">
    <citation type="submission" date="2016-10" db="EMBL/GenBank/DDBJ databases">
        <authorList>
            <person name="Varghese N."/>
            <person name="Submissions S."/>
        </authorList>
    </citation>
    <scope>NUCLEOTIDE SEQUENCE [LARGE SCALE GENOMIC DNA]</scope>
    <source>
        <strain evidence="2">IBRC-M 10403</strain>
    </source>
</reference>
<name>A0A1G6JPF1_9PSEU</name>
<proteinExistence type="predicted"/>
<evidence type="ECO:0000313" key="1">
    <source>
        <dbReference type="EMBL" id="SDC20594.1"/>
    </source>
</evidence>
<gene>
    <name evidence="1" type="ORF">SAMN05216174_101501</name>
</gene>
<keyword evidence="2" id="KW-1185">Reference proteome</keyword>
<evidence type="ECO:0000313" key="2">
    <source>
        <dbReference type="Proteomes" id="UP000199501"/>
    </source>
</evidence>
<dbReference type="EMBL" id="FMZZ01000001">
    <property type="protein sequence ID" value="SDC20594.1"/>
    <property type="molecule type" value="Genomic_DNA"/>
</dbReference>
<dbReference type="STRING" id="1271860.SAMN05216174_101501"/>